<protein>
    <submittedName>
        <fullName evidence="1">Uncharacterized protein</fullName>
    </submittedName>
</protein>
<evidence type="ECO:0000313" key="2">
    <source>
        <dbReference type="Proteomes" id="UP000187209"/>
    </source>
</evidence>
<organism evidence="1 2">
    <name type="scientific">Stentor coeruleus</name>
    <dbReference type="NCBI Taxonomy" id="5963"/>
    <lineage>
        <taxon>Eukaryota</taxon>
        <taxon>Sar</taxon>
        <taxon>Alveolata</taxon>
        <taxon>Ciliophora</taxon>
        <taxon>Postciliodesmatophora</taxon>
        <taxon>Heterotrichea</taxon>
        <taxon>Heterotrichida</taxon>
        <taxon>Stentoridae</taxon>
        <taxon>Stentor</taxon>
    </lineage>
</organism>
<name>A0A1R2C602_9CILI</name>
<proteinExistence type="predicted"/>
<evidence type="ECO:0000313" key="1">
    <source>
        <dbReference type="EMBL" id="OMJ84401.1"/>
    </source>
</evidence>
<sequence>MKISPNGVDKESLIKINEEIREKMKIKRPRIEGAFKAPKTYSKSLKSLEKLLISQIMIKTKPGISDKQFTFSSLFPILKSLEPSYNTTCAFQDLYDSFYIIFENFPNIDKDTMRIIKYFSQTYEKTQIKQLEKLSSKVYDFYLFWKLRKIRKELENEKKTSCVANAKLRKHVCRKLALVLQEKNIGIREAQVKALSYERQEKNIGIREAQVKALSYERQVRNTYPEMGEEYVKNCKLLLKKIKSSD</sequence>
<dbReference type="EMBL" id="MPUH01000270">
    <property type="protein sequence ID" value="OMJ84401.1"/>
    <property type="molecule type" value="Genomic_DNA"/>
</dbReference>
<accession>A0A1R2C602</accession>
<dbReference type="Proteomes" id="UP000187209">
    <property type="component" value="Unassembled WGS sequence"/>
</dbReference>
<reference evidence="1 2" key="1">
    <citation type="submission" date="2016-11" db="EMBL/GenBank/DDBJ databases">
        <title>The macronuclear genome of Stentor coeruleus: a giant cell with tiny introns.</title>
        <authorList>
            <person name="Slabodnick M."/>
            <person name="Ruby J.G."/>
            <person name="Reiff S.B."/>
            <person name="Swart E.C."/>
            <person name="Gosai S."/>
            <person name="Prabakaran S."/>
            <person name="Witkowska E."/>
            <person name="Larue G.E."/>
            <person name="Fisher S."/>
            <person name="Freeman R.M."/>
            <person name="Gunawardena J."/>
            <person name="Chu W."/>
            <person name="Stover N.A."/>
            <person name="Gregory B.D."/>
            <person name="Nowacki M."/>
            <person name="Derisi J."/>
            <person name="Roy S.W."/>
            <person name="Marshall W.F."/>
            <person name="Sood P."/>
        </authorList>
    </citation>
    <scope>NUCLEOTIDE SEQUENCE [LARGE SCALE GENOMIC DNA]</scope>
    <source>
        <strain evidence="1">WM001</strain>
    </source>
</reference>
<keyword evidence="2" id="KW-1185">Reference proteome</keyword>
<gene>
    <name evidence="1" type="ORF">SteCoe_14473</name>
</gene>
<comment type="caution">
    <text evidence="1">The sequence shown here is derived from an EMBL/GenBank/DDBJ whole genome shotgun (WGS) entry which is preliminary data.</text>
</comment>
<dbReference type="AlphaFoldDB" id="A0A1R2C602"/>